<proteinExistence type="predicted"/>
<dbReference type="EMBL" id="CP159373">
    <property type="protein sequence ID" value="XCN75160.1"/>
    <property type="molecule type" value="Genomic_DNA"/>
</dbReference>
<reference evidence="1" key="2">
    <citation type="submission" date="2024-06" db="EMBL/GenBank/DDBJ databases">
        <authorList>
            <person name="Plum-Jensen L.E."/>
            <person name="Schramm A."/>
            <person name="Marshall I.P.G."/>
        </authorList>
    </citation>
    <scope>NUCLEOTIDE SEQUENCE</scope>
    <source>
        <strain evidence="1">Rat1</strain>
    </source>
</reference>
<reference evidence="1" key="1">
    <citation type="journal article" date="2024" name="Syst. Appl. Microbiol.">
        <title>First single-strain enrichments of Electrothrix cable bacteria, description of E. aestuarii sp. nov. and E. rattekaaiensis sp. nov., and proposal of a cable bacteria taxonomy following the rules of the SeqCode.</title>
        <authorList>
            <person name="Plum-Jensen L.E."/>
            <person name="Schramm A."/>
            <person name="Marshall I.P.G."/>
        </authorList>
    </citation>
    <scope>NUCLEOTIDE SEQUENCE</scope>
    <source>
        <strain evidence="1">Rat1</strain>
    </source>
</reference>
<sequence length="171" mass="19983">MKNYSELLDRIKMLEDRLDDIEEFGLDEKSDISESLPYKVVFDQIELVSFDGQRKLATSKTFVWKSSWINGMHAHSSKFIIYDTGLYESVCDIENSSRYRKHNTYISFYLLNDKGEPVSEEIDLWAGNFSPGQRKQYTTSGHNDTLRDLFTQISSGGKIQLWRSWTSKKRN</sequence>
<dbReference type="AlphaFoldDB" id="A0AAU8M251"/>
<protein>
    <submittedName>
        <fullName evidence="1">Uncharacterized protein</fullName>
    </submittedName>
</protein>
<gene>
    <name evidence="1" type="ORF">Q3M24_10630</name>
</gene>
<organism evidence="1">
    <name type="scientific">Candidatus Electrothrix aestuarii</name>
    <dbReference type="NCBI Taxonomy" id="3062594"/>
    <lineage>
        <taxon>Bacteria</taxon>
        <taxon>Pseudomonadati</taxon>
        <taxon>Thermodesulfobacteriota</taxon>
        <taxon>Desulfobulbia</taxon>
        <taxon>Desulfobulbales</taxon>
        <taxon>Desulfobulbaceae</taxon>
        <taxon>Candidatus Electrothrix</taxon>
    </lineage>
</organism>
<dbReference type="KEGG" id="eaj:Q3M24_10630"/>
<name>A0AAU8M251_9BACT</name>
<evidence type="ECO:0000313" key="1">
    <source>
        <dbReference type="EMBL" id="XCN75160.1"/>
    </source>
</evidence>
<accession>A0AAU8M251</accession>